<dbReference type="EMBL" id="OY660868">
    <property type="protein sequence ID" value="CAJ1057628.1"/>
    <property type="molecule type" value="Genomic_DNA"/>
</dbReference>
<dbReference type="Proteomes" id="UP001178508">
    <property type="component" value="Chromosome 5"/>
</dbReference>
<gene>
    <name evidence="2" type="ORF">XNOV1_A026729</name>
</gene>
<reference evidence="2" key="1">
    <citation type="submission" date="2023-08" db="EMBL/GenBank/DDBJ databases">
        <authorList>
            <person name="Alioto T."/>
            <person name="Alioto T."/>
            <person name="Gomez Garrido J."/>
        </authorList>
    </citation>
    <scope>NUCLEOTIDE SEQUENCE</scope>
</reference>
<keyword evidence="3" id="KW-1185">Reference proteome</keyword>
<evidence type="ECO:0000313" key="3">
    <source>
        <dbReference type="Proteomes" id="UP001178508"/>
    </source>
</evidence>
<dbReference type="AlphaFoldDB" id="A0AAV1F9A5"/>
<evidence type="ECO:0000256" key="1">
    <source>
        <dbReference type="SAM" id="MobiDB-lite"/>
    </source>
</evidence>
<feature type="compositionally biased region" description="Polar residues" evidence="1">
    <location>
        <begin position="104"/>
        <end position="114"/>
    </location>
</feature>
<sequence>MLARFLFCDVASTLQLLTEQKVYKSYTQVAARPQRNQHHFTAKLPPLLEVPVCGIVSEREGDTDFAQTAESVTLQLEAVVEEVEEEEVLPSTSGTLAAGPFVPSTPSRSEPSEK</sequence>
<accession>A0AAV1F9A5</accession>
<feature type="region of interest" description="Disordered" evidence="1">
    <location>
        <begin position="85"/>
        <end position="114"/>
    </location>
</feature>
<name>A0AAV1F9A5_XYRNO</name>
<protein>
    <submittedName>
        <fullName evidence="2">Uncharacterized protein</fullName>
    </submittedName>
</protein>
<proteinExistence type="predicted"/>
<evidence type="ECO:0000313" key="2">
    <source>
        <dbReference type="EMBL" id="CAJ1057628.1"/>
    </source>
</evidence>
<organism evidence="2 3">
    <name type="scientific">Xyrichtys novacula</name>
    <name type="common">Pearly razorfish</name>
    <name type="synonym">Hemipteronotus novacula</name>
    <dbReference type="NCBI Taxonomy" id="13765"/>
    <lineage>
        <taxon>Eukaryota</taxon>
        <taxon>Metazoa</taxon>
        <taxon>Chordata</taxon>
        <taxon>Craniata</taxon>
        <taxon>Vertebrata</taxon>
        <taxon>Euteleostomi</taxon>
        <taxon>Actinopterygii</taxon>
        <taxon>Neopterygii</taxon>
        <taxon>Teleostei</taxon>
        <taxon>Neoteleostei</taxon>
        <taxon>Acanthomorphata</taxon>
        <taxon>Eupercaria</taxon>
        <taxon>Labriformes</taxon>
        <taxon>Labridae</taxon>
        <taxon>Xyrichtys</taxon>
    </lineage>
</organism>